<sequence length="154" mass="16583">MRPAEELRYLILAAQREGNRILARRLQPLGVTPSQAEVLRLLLDRGPLTLKGLGELLVCESGGSPSRLVDRLHAAGLVHREVPAHDRRQVTLTLTDAGRRVAEEVAGVEEDLHARIESAAQGRALDEATAFLRSFVAGLPSGDAVARRRGTASG</sequence>
<dbReference type="RefSeq" id="WP_270073536.1">
    <property type="nucleotide sequence ID" value="NZ_JAJAQC010000032.1"/>
</dbReference>
<dbReference type="Proteomes" id="UP001140076">
    <property type="component" value="Unassembled WGS sequence"/>
</dbReference>
<proteinExistence type="predicted"/>
<accession>A0A9X3SGU0</accession>
<gene>
    <name evidence="2" type="ORF">LG943_18435</name>
</gene>
<dbReference type="PANTHER" id="PTHR33164:SF43">
    <property type="entry name" value="HTH-TYPE TRANSCRIPTIONAL REPRESSOR YETL"/>
    <property type="match status" value="1"/>
</dbReference>
<name>A0A9X3SGU0_9ACTN</name>
<dbReference type="InterPro" id="IPR036390">
    <property type="entry name" value="WH_DNA-bd_sf"/>
</dbReference>
<keyword evidence="3" id="KW-1185">Reference proteome</keyword>
<protein>
    <submittedName>
        <fullName evidence="2">MarR family transcriptional regulator</fullName>
    </submittedName>
</protein>
<dbReference type="GO" id="GO:0003700">
    <property type="term" value="F:DNA-binding transcription factor activity"/>
    <property type="evidence" value="ECO:0007669"/>
    <property type="project" value="InterPro"/>
</dbReference>
<feature type="domain" description="HTH marR-type" evidence="1">
    <location>
        <begin position="4"/>
        <end position="137"/>
    </location>
</feature>
<dbReference type="SMART" id="SM00347">
    <property type="entry name" value="HTH_MARR"/>
    <property type="match status" value="1"/>
</dbReference>
<dbReference type="EMBL" id="JAJAQC010000032">
    <property type="protein sequence ID" value="MDA0566280.1"/>
    <property type="molecule type" value="Genomic_DNA"/>
</dbReference>
<reference evidence="2" key="1">
    <citation type="submission" date="2021-10" db="EMBL/GenBank/DDBJ databases">
        <title>Streptomonospora sp. nov., isolated from mangrove soil.</title>
        <authorList>
            <person name="Chen X."/>
            <person name="Ge X."/>
            <person name="Liu W."/>
        </authorList>
    </citation>
    <scope>NUCLEOTIDE SEQUENCE</scope>
    <source>
        <strain evidence="2">S1-112</strain>
    </source>
</reference>
<evidence type="ECO:0000313" key="3">
    <source>
        <dbReference type="Proteomes" id="UP001140076"/>
    </source>
</evidence>
<dbReference type="InterPro" id="IPR036388">
    <property type="entry name" value="WH-like_DNA-bd_sf"/>
</dbReference>
<dbReference type="AlphaFoldDB" id="A0A9X3SGU0"/>
<dbReference type="Pfam" id="PF12802">
    <property type="entry name" value="MarR_2"/>
    <property type="match status" value="1"/>
</dbReference>
<dbReference type="PANTHER" id="PTHR33164">
    <property type="entry name" value="TRANSCRIPTIONAL REGULATOR, MARR FAMILY"/>
    <property type="match status" value="1"/>
</dbReference>
<dbReference type="PROSITE" id="PS50995">
    <property type="entry name" value="HTH_MARR_2"/>
    <property type="match status" value="1"/>
</dbReference>
<dbReference type="InterPro" id="IPR039422">
    <property type="entry name" value="MarR/SlyA-like"/>
</dbReference>
<dbReference type="Gene3D" id="1.10.10.10">
    <property type="entry name" value="Winged helix-like DNA-binding domain superfamily/Winged helix DNA-binding domain"/>
    <property type="match status" value="1"/>
</dbReference>
<organism evidence="2 3">
    <name type="scientific">Streptomonospora mangrovi</name>
    <dbReference type="NCBI Taxonomy" id="2883123"/>
    <lineage>
        <taxon>Bacteria</taxon>
        <taxon>Bacillati</taxon>
        <taxon>Actinomycetota</taxon>
        <taxon>Actinomycetes</taxon>
        <taxon>Streptosporangiales</taxon>
        <taxon>Nocardiopsidaceae</taxon>
        <taxon>Streptomonospora</taxon>
    </lineage>
</organism>
<dbReference type="SUPFAM" id="SSF46785">
    <property type="entry name" value="Winged helix' DNA-binding domain"/>
    <property type="match status" value="1"/>
</dbReference>
<comment type="caution">
    <text evidence="2">The sequence shown here is derived from an EMBL/GenBank/DDBJ whole genome shotgun (WGS) entry which is preliminary data.</text>
</comment>
<dbReference type="GO" id="GO:0006950">
    <property type="term" value="P:response to stress"/>
    <property type="evidence" value="ECO:0007669"/>
    <property type="project" value="TreeGrafter"/>
</dbReference>
<dbReference type="InterPro" id="IPR000835">
    <property type="entry name" value="HTH_MarR-typ"/>
</dbReference>
<evidence type="ECO:0000313" key="2">
    <source>
        <dbReference type="EMBL" id="MDA0566280.1"/>
    </source>
</evidence>
<evidence type="ECO:0000259" key="1">
    <source>
        <dbReference type="PROSITE" id="PS50995"/>
    </source>
</evidence>